<evidence type="ECO:0000313" key="3">
    <source>
        <dbReference type="Proteomes" id="UP001631993"/>
    </source>
</evidence>
<gene>
    <name evidence="2" type="ORF">ACKI1S_36100</name>
</gene>
<evidence type="ECO:0000313" key="2">
    <source>
        <dbReference type="EMBL" id="MFM9651566.1"/>
    </source>
</evidence>
<dbReference type="EMBL" id="JBJVNE010000021">
    <property type="protein sequence ID" value="MFM9651566.1"/>
    <property type="molecule type" value="Genomic_DNA"/>
</dbReference>
<evidence type="ECO:0000256" key="1">
    <source>
        <dbReference type="SAM" id="MobiDB-lite"/>
    </source>
</evidence>
<name>A0ABW9IUC5_STRGJ</name>
<organism evidence="2 3">
    <name type="scientific">Streptomyces galilaeus</name>
    <dbReference type="NCBI Taxonomy" id="33899"/>
    <lineage>
        <taxon>Bacteria</taxon>
        <taxon>Bacillati</taxon>
        <taxon>Actinomycetota</taxon>
        <taxon>Actinomycetes</taxon>
        <taxon>Kitasatosporales</taxon>
        <taxon>Streptomycetaceae</taxon>
        <taxon>Streptomyces</taxon>
    </lineage>
</organism>
<protein>
    <submittedName>
        <fullName evidence="2">Uncharacterized protein</fullName>
    </submittedName>
</protein>
<comment type="caution">
    <text evidence="2">The sequence shown here is derived from an EMBL/GenBank/DDBJ whole genome shotgun (WGS) entry which is preliminary data.</text>
</comment>
<accession>A0ABW9IUC5</accession>
<proteinExistence type="predicted"/>
<reference evidence="2 3" key="1">
    <citation type="submission" date="2024-12" db="EMBL/GenBank/DDBJ databases">
        <title>Forecasting of Potato common scab and diversities of Pathogenic streptomyces spp. in china.</title>
        <authorList>
            <person name="Handique U."/>
            <person name="Wu J."/>
        </authorList>
    </citation>
    <scope>NUCLEOTIDE SEQUENCE [LARGE SCALE GENOMIC DNA]</scope>
    <source>
        <strain evidence="2 3">ZRIMU1585</strain>
    </source>
</reference>
<keyword evidence="3" id="KW-1185">Reference proteome</keyword>
<dbReference type="RefSeq" id="WP_409085372.1">
    <property type="nucleotide sequence ID" value="NZ_JBJVMW010000023.1"/>
</dbReference>
<feature type="compositionally biased region" description="Low complexity" evidence="1">
    <location>
        <begin position="186"/>
        <end position="197"/>
    </location>
</feature>
<feature type="region of interest" description="Disordered" evidence="1">
    <location>
        <begin position="169"/>
        <end position="314"/>
    </location>
</feature>
<sequence length="314" mass="34265">MPRKDVRGKQGAGKAGAAGAGVEAALDELYATPPAGFVARREELALRARTEGRAQDARRIHAARRPSLAAWTANLLRRSLPEESRRFLELGEALREAYGSLDRAGIRELSVQRRSVVAALSGQAARLAAEAGQRLSASVRQEVEATLQAVLADPGAAERWAAGRLETALTPPSDLLPGSAPPGEVARTAPARPAARAPAKDELAERRRERERRLARAREAVEAAGERLRERRAELAEADRESGRAGERHERAEEEVAAAERRLHGAREELRLSGQERREAEERRRTAADALARAEREAREAAREAERAERRGDG</sequence>
<dbReference type="Proteomes" id="UP001631993">
    <property type="component" value="Unassembled WGS sequence"/>
</dbReference>
<feature type="compositionally biased region" description="Basic and acidic residues" evidence="1">
    <location>
        <begin position="198"/>
        <end position="314"/>
    </location>
</feature>